<reference evidence="1" key="1">
    <citation type="submission" date="2014-11" db="EMBL/GenBank/DDBJ databases">
        <authorList>
            <person name="Amaro Gonzalez C."/>
        </authorList>
    </citation>
    <scope>NUCLEOTIDE SEQUENCE</scope>
</reference>
<accession>A0A0E9XI31</accession>
<name>A0A0E9XI31_ANGAN</name>
<proteinExistence type="predicted"/>
<sequence>MDLAMVYVNFRLQLYVCTMLKPCVEGEALRSCRDGSPTESATLHKMDAVCVRLV</sequence>
<protein>
    <submittedName>
        <fullName evidence="1">Uncharacterized protein</fullName>
    </submittedName>
</protein>
<reference evidence="1" key="2">
    <citation type="journal article" date="2015" name="Fish Shellfish Immunol.">
        <title>Early steps in the European eel (Anguilla anguilla)-Vibrio vulnificus interaction in the gills: Role of the RtxA13 toxin.</title>
        <authorList>
            <person name="Callol A."/>
            <person name="Pajuelo D."/>
            <person name="Ebbesson L."/>
            <person name="Teles M."/>
            <person name="MacKenzie S."/>
            <person name="Amaro C."/>
        </authorList>
    </citation>
    <scope>NUCLEOTIDE SEQUENCE</scope>
</reference>
<dbReference type="EMBL" id="GBXM01007087">
    <property type="protein sequence ID" value="JAI01491.1"/>
    <property type="molecule type" value="Transcribed_RNA"/>
</dbReference>
<organism evidence="1">
    <name type="scientific">Anguilla anguilla</name>
    <name type="common">European freshwater eel</name>
    <name type="synonym">Muraena anguilla</name>
    <dbReference type="NCBI Taxonomy" id="7936"/>
    <lineage>
        <taxon>Eukaryota</taxon>
        <taxon>Metazoa</taxon>
        <taxon>Chordata</taxon>
        <taxon>Craniata</taxon>
        <taxon>Vertebrata</taxon>
        <taxon>Euteleostomi</taxon>
        <taxon>Actinopterygii</taxon>
        <taxon>Neopterygii</taxon>
        <taxon>Teleostei</taxon>
        <taxon>Anguilliformes</taxon>
        <taxon>Anguillidae</taxon>
        <taxon>Anguilla</taxon>
    </lineage>
</organism>
<dbReference type="AlphaFoldDB" id="A0A0E9XI31"/>
<evidence type="ECO:0000313" key="1">
    <source>
        <dbReference type="EMBL" id="JAI01491.1"/>
    </source>
</evidence>